<accession>A0ABR4JNK2</accession>
<name>A0ABR4JNK2_9EURO</name>
<feature type="transmembrane region" description="Helical" evidence="2">
    <location>
        <begin position="20"/>
        <end position="38"/>
    </location>
</feature>
<keyword evidence="2" id="KW-0812">Transmembrane</keyword>
<gene>
    <name evidence="3" type="ORF">BJY01DRAFT_249892</name>
</gene>
<reference evidence="3 4" key="1">
    <citation type="submission" date="2024-07" db="EMBL/GenBank/DDBJ databases">
        <title>Section-level genome sequencing and comparative genomics of Aspergillus sections Usti and Cavernicolus.</title>
        <authorList>
            <consortium name="Lawrence Berkeley National Laboratory"/>
            <person name="Nybo J.L."/>
            <person name="Vesth T.C."/>
            <person name="Theobald S."/>
            <person name="Frisvad J.C."/>
            <person name="Larsen T.O."/>
            <person name="Kjaerboelling I."/>
            <person name="Rothschild-Mancinelli K."/>
            <person name="Lyhne E.K."/>
            <person name="Kogle M.E."/>
            <person name="Barry K."/>
            <person name="Clum A."/>
            <person name="Na H."/>
            <person name="Ledsgaard L."/>
            <person name="Lin J."/>
            <person name="Lipzen A."/>
            <person name="Kuo A."/>
            <person name="Riley R."/>
            <person name="Mondo S."/>
            <person name="Labutti K."/>
            <person name="Haridas S."/>
            <person name="Pangalinan J."/>
            <person name="Salamov A.A."/>
            <person name="Simmons B.A."/>
            <person name="Magnuson J.K."/>
            <person name="Chen J."/>
            <person name="Drula E."/>
            <person name="Henrissat B."/>
            <person name="Wiebenga A."/>
            <person name="Lubbers R.J."/>
            <person name="Gomes A.C."/>
            <person name="Makela M.R."/>
            <person name="Stajich J."/>
            <person name="Grigoriev I.V."/>
            <person name="Mortensen U.H."/>
            <person name="De Vries R.P."/>
            <person name="Baker S.E."/>
            <person name="Andersen M.R."/>
        </authorList>
    </citation>
    <scope>NUCLEOTIDE SEQUENCE [LARGE SCALE GENOMIC DNA]</scope>
    <source>
        <strain evidence="3 4">CBS 123904</strain>
    </source>
</reference>
<feature type="compositionally biased region" description="Basic and acidic residues" evidence="1">
    <location>
        <begin position="44"/>
        <end position="54"/>
    </location>
</feature>
<protein>
    <submittedName>
        <fullName evidence="3">Uncharacterized protein</fullName>
    </submittedName>
</protein>
<sequence>MPPASLPLGGQPASRRAASRNISILTILGVIGGGYFLFRAQSPRKGEGLTKGDDEMVSGGPGKLGRSKVASKDDAKAMMGEPANGPGHVGRSPRQASGRKDI</sequence>
<keyword evidence="2" id="KW-0472">Membrane</keyword>
<organism evidence="3 4">
    <name type="scientific">Aspergillus pseudoustus</name>
    <dbReference type="NCBI Taxonomy" id="1810923"/>
    <lineage>
        <taxon>Eukaryota</taxon>
        <taxon>Fungi</taxon>
        <taxon>Dikarya</taxon>
        <taxon>Ascomycota</taxon>
        <taxon>Pezizomycotina</taxon>
        <taxon>Eurotiomycetes</taxon>
        <taxon>Eurotiomycetidae</taxon>
        <taxon>Eurotiales</taxon>
        <taxon>Aspergillaceae</taxon>
        <taxon>Aspergillus</taxon>
        <taxon>Aspergillus subgen. Nidulantes</taxon>
    </lineage>
</organism>
<dbReference type="EMBL" id="JBFXLU010000118">
    <property type="protein sequence ID" value="KAL2840672.1"/>
    <property type="molecule type" value="Genomic_DNA"/>
</dbReference>
<evidence type="ECO:0000313" key="3">
    <source>
        <dbReference type="EMBL" id="KAL2840672.1"/>
    </source>
</evidence>
<proteinExistence type="predicted"/>
<evidence type="ECO:0000313" key="4">
    <source>
        <dbReference type="Proteomes" id="UP001610446"/>
    </source>
</evidence>
<evidence type="ECO:0000256" key="1">
    <source>
        <dbReference type="SAM" id="MobiDB-lite"/>
    </source>
</evidence>
<dbReference type="Proteomes" id="UP001610446">
    <property type="component" value="Unassembled WGS sequence"/>
</dbReference>
<comment type="caution">
    <text evidence="3">The sequence shown here is derived from an EMBL/GenBank/DDBJ whole genome shotgun (WGS) entry which is preliminary data.</text>
</comment>
<keyword evidence="4" id="KW-1185">Reference proteome</keyword>
<evidence type="ECO:0000256" key="2">
    <source>
        <dbReference type="SAM" id="Phobius"/>
    </source>
</evidence>
<feature type="region of interest" description="Disordered" evidence="1">
    <location>
        <begin position="44"/>
        <end position="102"/>
    </location>
</feature>
<keyword evidence="2" id="KW-1133">Transmembrane helix</keyword>